<protein>
    <submittedName>
        <fullName evidence="2">HDOD domain-containing protein</fullName>
    </submittedName>
</protein>
<reference evidence="3" key="1">
    <citation type="journal article" date="2019" name="Int. J. Syst. Evol. Microbiol.">
        <title>The Global Catalogue of Microorganisms (GCM) 10K type strain sequencing project: providing services to taxonomists for standard genome sequencing and annotation.</title>
        <authorList>
            <consortium name="The Broad Institute Genomics Platform"/>
            <consortium name="The Broad Institute Genome Sequencing Center for Infectious Disease"/>
            <person name="Wu L."/>
            <person name="Ma J."/>
        </authorList>
    </citation>
    <scope>NUCLEOTIDE SEQUENCE [LARGE SCALE GENOMIC DNA]</scope>
    <source>
        <strain evidence="3">KCTC 52438</strain>
    </source>
</reference>
<dbReference type="Pfam" id="PF08668">
    <property type="entry name" value="HDOD"/>
    <property type="match status" value="1"/>
</dbReference>
<evidence type="ECO:0000313" key="3">
    <source>
        <dbReference type="Proteomes" id="UP001595476"/>
    </source>
</evidence>
<gene>
    <name evidence="2" type="ORF">ACFOEK_16185</name>
</gene>
<dbReference type="RefSeq" id="WP_386722506.1">
    <property type="nucleotide sequence ID" value="NZ_JBHRSZ010000007.1"/>
</dbReference>
<keyword evidence="3" id="KW-1185">Reference proteome</keyword>
<feature type="domain" description="HDOD" evidence="1">
    <location>
        <begin position="21"/>
        <end position="216"/>
    </location>
</feature>
<name>A0ABV7HM40_9GAMM</name>
<dbReference type="SUPFAM" id="SSF109604">
    <property type="entry name" value="HD-domain/PDEase-like"/>
    <property type="match status" value="1"/>
</dbReference>
<dbReference type="PROSITE" id="PS51833">
    <property type="entry name" value="HDOD"/>
    <property type="match status" value="1"/>
</dbReference>
<dbReference type="InterPro" id="IPR013976">
    <property type="entry name" value="HDOD"/>
</dbReference>
<accession>A0ABV7HM40</accession>
<evidence type="ECO:0000259" key="1">
    <source>
        <dbReference type="PROSITE" id="PS51833"/>
    </source>
</evidence>
<proteinExistence type="predicted"/>
<dbReference type="Gene3D" id="1.10.3210.10">
    <property type="entry name" value="Hypothetical protein af1432"/>
    <property type="match status" value="1"/>
</dbReference>
<dbReference type="Proteomes" id="UP001595476">
    <property type="component" value="Unassembled WGS sequence"/>
</dbReference>
<comment type="caution">
    <text evidence="2">The sequence shown here is derived from an EMBL/GenBank/DDBJ whole genome shotgun (WGS) entry which is preliminary data.</text>
</comment>
<evidence type="ECO:0000313" key="2">
    <source>
        <dbReference type="EMBL" id="MFC3152576.1"/>
    </source>
</evidence>
<sequence length="311" mass="35135">MWSLDNHYKVYKDLLNGRVKLPSLSKHFITLKTEVDDLSKLSPLNSHPAILEKLSADPDLCQLLVNAANFDRYYGAPALSTIEQALENLSAAQVSEFITLFGIRNLVLTDNLPAKHTIRQLWEESLQIASICTALYTRLGQYNHMPAEPSMLAGLVYHLGTMLLINSFRNKGLATPNLQDAQNIPAPLASNMSSLAAIQWRLHSSVCECALQRNYFQEVNRQPFSMIDIFHMAITHHQNYNKQNPNVVALKDSLPFIKAVKEKLIREEAQHFTQMVDGHALIIFRGLSPLINKFPITSFSANYSPNYRQFG</sequence>
<dbReference type="EMBL" id="JBHRSZ010000007">
    <property type="protein sequence ID" value="MFC3152576.1"/>
    <property type="molecule type" value="Genomic_DNA"/>
</dbReference>
<organism evidence="2 3">
    <name type="scientific">Litoribrevibacter euphylliae</name>
    <dbReference type="NCBI Taxonomy" id="1834034"/>
    <lineage>
        <taxon>Bacteria</taxon>
        <taxon>Pseudomonadati</taxon>
        <taxon>Pseudomonadota</taxon>
        <taxon>Gammaproteobacteria</taxon>
        <taxon>Oceanospirillales</taxon>
        <taxon>Oceanospirillaceae</taxon>
        <taxon>Litoribrevibacter</taxon>
    </lineage>
</organism>